<dbReference type="SUPFAM" id="SSF51261">
    <property type="entry name" value="Duplicated hybrid motif"/>
    <property type="match status" value="1"/>
</dbReference>
<sequence length="184" mass="19048">MPAPSGRAALLLTLLALTVTTALAVDSRPAALHAAVPHGQAEPGAWPAERVRYDWPVAQPVVLRAFDPPDQPWLPGHRGVDLALAAGEPVRAAADGVVAFAGPVAGRTVVSIDHADGVRTTYEPLAAIVSTGESVQRGAVIGLLSPVERPGHAADSGLHWGARLGSDYLDPLSLVQPVAIRLLE</sequence>
<dbReference type="InterPro" id="IPR016047">
    <property type="entry name" value="M23ase_b-sheet_dom"/>
</dbReference>
<feature type="domain" description="M23ase beta-sheet core" evidence="3">
    <location>
        <begin position="76"/>
        <end position="171"/>
    </location>
</feature>
<dbReference type="Pfam" id="PF01551">
    <property type="entry name" value="Peptidase_M23"/>
    <property type="match status" value="1"/>
</dbReference>
<name>A0A2A9CY05_9MICO</name>
<dbReference type="CDD" id="cd12797">
    <property type="entry name" value="M23_peptidase"/>
    <property type="match status" value="1"/>
</dbReference>
<keyword evidence="5" id="KW-1185">Reference proteome</keyword>
<dbReference type="AlphaFoldDB" id="A0A2A9CY05"/>
<feature type="chain" id="PRO_5012970443" evidence="2">
    <location>
        <begin position="25"/>
        <end position="184"/>
    </location>
</feature>
<organism evidence="4 5">
    <name type="scientific">Serinibacter salmoneus</name>
    <dbReference type="NCBI Taxonomy" id="556530"/>
    <lineage>
        <taxon>Bacteria</taxon>
        <taxon>Bacillati</taxon>
        <taxon>Actinomycetota</taxon>
        <taxon>Actinomycetes</taxon>
        <taxon>Micrococcales</taxon>
        <taxon>Beutenbergiaceae</taxon>
        <taxon>Serinibacter</taxon>
    </lineage>
</organism>
<dbReference type="Gene3D" id="2.70.70.10">
    <property type="entry name" value="Glucose Permease (Domain IIA)"/>
    <property type="match status" value="1"/>
</dbReference>
<gene>
    <name evidence="4" type="ORF">ATL40_0877</name>
</gene>
<dbReference type="PANTHER" id="PTHR21666:SF289">
    <property type="entry name" value="L-ALA--D-GLU ENDOPEPTIDASE"/>
    <property type="match status" value="1"/>
</dbReference>
<proteinExistence type="predicted"/>
<dbReference type="EMBL" id="PDJD01000001">
    <property type="protein sequence ID" value="PFG19318.1"/>
    <property type="molecule type" value="Genomic_DNA"/>
</dbReference>
<feature type="signal peptide" evidence="2">
    <location>
        <begin position="1"/>
        <end position="24"/>
    </location>
</feature>
<dbReference type="InterPro" id="IPR050570">
    <property type="entry name" value="Cell_wall_metabolism_enzyme"/>
</dbReference>
<reference evidence="4 5" key="1">
    <citation type="submission" date="2017-10" db="EMBL/GenBank/DDBJ databases">
        <title>Sequencing the genomes of 1000 actinobacteria strains.</title>
        <authorList>
            <person name="Klenk H.-P."/>
        </authorList>
    </citation>
    <scope>NUCLEOTIDE SEQUENCE [LARGE SCALE GENOMIC DNA]</scope>
    <source>
        <strain evidence="4 5">DSM 21801</strain>
    </source>
</reference>
<evidence type="ECO:0000256" key="1">
    <source>
        <dbReference type="ARBA" id="ARBA00022729"/>
    </source>
</evidence>
<dbReference type="PANTHER" id="PTHR21666">
    <property type="entry name" value="PEPTIDASE-RELATED"/>
    <property type="match status" value="1"/>
</dbReference>
<evidence type="ECO:0000313" key="5">
    <source>
        <dbReference type="Proteomes" id="UP000224915"/>
    </source>
</evidence>
<accession>A0A2A9CY05</accession>
<evidence type="ECO:0000259" key="3">
    <source>
        <dbReference type="Pfam" id="PF01551"/>
    </source>
</evidence>
<evidence type="ECO:0000313" key="4">
    <source>
        <dbReference type="EMBL" id="PFG19318.1"/>
    </source>
</evidence>
<evidence type="ECO:0000256" key="2">
    <source>
        <dbReference type="SAM" id="SignalP"/>
    </source>
</evidence>
<dbReference type="OrthoDB" id="5245088at2"/>
<keyword evidence="1 2" id="KW-0732">Signal</keyword>
<comment type="caution">
    <text evidence="4">The sequence shown here is derived from an EMBL/GenBank/DDBJ whole genome shotgun (WGS) entry which is preliminary data.</text>
</comment>
<protein>
    <submittedName>
        <fullName evidence="4">Peptidase M23-like protein</fullName>
    </submittedName>
</protein>
<dbReference type="RefSeq" id="WP_098468455.1">
    <property type="nucleotide sequence ID" value="NZ_PDJD01000001.1"/>
</dbReference>
<dbReference type="InterPro" id="IPR011055">
    <property type="entry name" value="Dup_hybrid_motif"/>
</dbReference>
<dbReference type="Proteomes" id="UP000224915">
    <property type="component" value="Unassembled WGS sequence"/>
</dbReference>
<dbReference type="GO" id="GO:0004222">
    <property type="term" value="F:metalloendopeptidase activity"/>
    <property type="evidence" value="ECO:0007669"/>
    <property type="project" value="TreeGrafter"/>
</dbReference>